<name>A0ABD1NGT6_9FABA</name>
<dbReference type="EMBL" id="JBGMDY010000001">
    <property type="protein sequence ID" value="KAL2347093.1"/>
    <property type="molecule type" value="Genomic_DNA"/>
</dbReference>
<organism evidence="1 2">
    <name type="scientific">Flemingia macrophylla</name>
    <dbReference type="NCBI Taxonomy" id="520843"/>
    <lineage>
        <taxon>Eukaryota</taxon>
        <taxon>Viridiplantae</taxon>
        <taxon>Streptophyta</taxon>
        <taxon>Embryophyta</taxon>
        <taxon>Tracheophyta</taxon>
        <taxon>Spermatophyta</taxon>
        <taxon>Magnoliopsida</taxon>
        <taxon>eudicotyledons</taxon>
        <taxon>Gunneridae</taxon>
        <taxon>Pentapetalae</taxon>
        <taxon>rosids</taxon>
        <taxon>fabids</taxon>
        <taxon>Fabales</taxon>
        <taxon>Fabaceae</taxon>
        <taxon>Papilionoideae</taxon>
        <taxon>50 kb inversion clade</taxon>
        <taxon>NPAAA clade</taxon>
        <taxon>indigoferoid/millettioid clade</taxon>
        <taxon>Phaseoleae</taxon>
        <taxon>Flemingia</taxon>
    </lineage>
</organism>
<dbReference type="InterPro" id="IPR052191">
    <property type="entry name" value="tRNA_ntf/polyA_polymerase_I"/>
</dbReference>
<comment type="caution">
    <text evidence="1">The sequence shown here is derived from an EMBL/GenBank/DDBJ whole genome shotgun (WGS) entry which is preliminary data.</text>
</comment>
<accession>A0ABD1NGT6</accession>
<reference evidence="1 2" key="1">
    <citation type="submission" date="2024-08" db="EMBL/GenBank/DDBJ databases">
        <title>Insights into the chromosomal genome structure of Flemingia macrophylla.</title>
        <authorList>
            <person name="Ding Y."/>
            <person name="Zhao Y."/>
            <person name="Bi W."/>
            <person name="Wu M."/>
            <person name="Zhao G."/>
            <person name="Gong Y."/>
            <person name="Li W."/>
            <person name="Zhang P."/>
        </authorList>
    </citation>
    <scope>NUCLEOTIDE SEQUENCE [LARGE SCALE GENOMIC DNA]</scope>
    <source>
        <strain evidence="1">DYQJB</strain>
        <tissue evidence="1">Leaf</tissue>
    </source>
</reference>
<dbReference type="PANTHER" id="PTHR43051">
    <property type="entry name" value="POLYNUCLEOTIDE ADENYLYLTRANSFERASE FAMILY PROTEIN"/>
    <property type="match status" value="1"/>
</dbReference>
<dbReference type="AlphaFoldDB" id="A0ABD1NGT6"/>
<keyword evidence="2" id="KW-1185">Reference proteome</keyword>
<dbReference type="Proteomes" id="UP001603857">
    <property type="component" value="Unassembled WGS sequence"/>
</dbReference>
<sequence length="60" mass="6924">MRTFSWSEIVDRCFPVCHVHMDGTIVEVSSFDTTKCKAGWNSPIILKYLMTVTRRIIFVG</sequence>
<evidence type="ECO:0000313" key="2">
    <source>
        <dbReference type="Proteomes" id="UP001603857"/>
    </source>
</evidence>
<protein>
    <submittedName>
        <fullName evidence="1">Uncharacterized protein</fullName>
    </submittedName>
</protein>
<gene>
    <name evidence="1" type="ORF">Fmac_001093</name>
</gene>
<proteinExistence type="predicted"/>
<evidence type="ECO:0000313" key="1">
    <source>
        <dbReference type="EMBL" id="KAL2347093.1"/>
    </source>
</evidence>
<dbReference type="PANTHER" id="PTHR43051:SF11">
    <property type="entry name" value="TRNA NUCLEOTIDYLTRANSFERASE_POLY(A) POLYMERASE"/>
    <property type="match status" value="1"/>
</dbReference>